<feature type="compositionally biased region" description="Low complexity" evidence="3">
    <location>
        <begin position="511"/>
        <end position="528"/>
    </location>
</feature>
<feature type="compositionally biased region" description="Low complexity" evidence="3">
    <location>
        <begin position="1646"/>
        <end position="1657"/>
    </location>
</feature>
<feature type="compositionally biased region" description="Low complexity" evidence="3">
    <location>
        <begin position="358"/>
        <end position="371"/>
    </location>
</feature>
<gene>
    <name evidence="6" type="ORF">CXG81DRAFT_19588</name>
</gene>
<keyword evidence="4" id="KW-0472">Membrane</keyword>
<dbReference type="Pfam" id="PF00621">
    <property type="entry name" value="RhoGEF"/>
    <property type="match status" value="1"/>
</dbReference>
<feature type="region of interest" description="Disordered" evidence="3">
    <location>
        <begin position="1123"/>
        <end position="1151"/>
    </location>
</feature>
<dbReference type="InterPro" id="IPR003591">
    <property type="entry name" value="Leu-rich_rpt_typical-subtyp"/>
</dbReference>
<dbReference type="PANTHER" id="PTHR12673">
    <property type="entry name" value="FACIOGENITAL DYSPLASIA PROTEIN"/>
    <property type="match status" value="1"/>
</dbReference>
<evidence type="ECO:0000256" key="3">
    <source>
        <dbReference type="SAM" id="MobiDB-lite"/>
    </source>
</evidence>
<evidence type="ECO:0000313" key="6">
    <source>
        <dbReference type="EMBL" id="RKP00477.1"/>
    </source>
</evidence>
<keyword evidence="2" id="KW-0677">Repeat</keyword>
<evidence type="ECO:0000259" key="5">
    <source>
        <dbReference type="PROSITE" id="PS50010"/>
    </source>
</evidence>
<dbReference type="EMBL" id="ML014214">
    <property type="protein sequence ID" value="RKP00477.1"/>
    <property type="molecule type" value="Genomic_DNA"/>
</dbReference>
<feature type="compositionally biased region" description="Low complexity" evidence="3">
    <location>
        <begin position="662"/>
        <end position="680"/>
    </location>
</feature>
<evidence type="ECO:0000256" key="4">
    <source>
        <dbReference type="SAM" id="Phobius"/>
    </source>
</evidence>
<feature type="compositionally biased region" description="Low complexity" evidence="3">
    <location>
        <begin position="547"/>
        <end position="576"/>
    </location>
</feature>
<dbReference type="PANTHER" id="PTHR12673:SF159">
    <property type="entry name" value="LD03170P"/>
    <property type="match status" value="1"/>
</dbReference>
<feature type="transmembrane region" description="Helical" evidence="4">
    <location>
        <begin position="233"/>
        <end position="257"/>
    </location>
</feature>
<sequence length="1784" mass="181427">MRSQPLPLPQAAGLAAAAAVDSATLKPATRPSRPGPAAIAVVLPVPAPQQNSSAPQATVHGTPAFLVAPPAAAEPAIAAAAAAAVQADAAPTGALGAARGLATGLFRSSPTLLGLAPSLWSACRSSLRVLPVAPSLLAATSAAAGRTPLTAAAAAAGSFVALTAFLLKQSPPAAPAAAAAATRPWTVSAAVSAIMTAFTSTAAWAWWCLFLPVRPLVWIWSLPPTGRPAPSGLLGRLALYARTLVLLAVLFLVIRAVRSLLRHDQQRRRQPIGDHASSSSSSASSAARSTATLVKPETPLQPPLGKPAASAVAATITTAHPRATAPRPAVARAVPAVPAAPSAPPSRQTSFVETASNTPATTVDPVAVPTTPFVPPSRQITQTLLATTSSRTAAASSSSPSPASSPSSSPSVSRRMTPAASAAPREAPTPPPVRTSKISPPRRPLKQPAPSTPAAASVTTSPASSASPSPARQRLPSASSAAVTPARPSAVASTAASPSSPRQTKPRTHDAPVTPASPAASASNQGAATRPAETAGIAARRRPSLPTPTASEPATTPGARATTATTTATGRTASTSQAPSPVLRTESLRDVAATAASLSFRPSCSGAAPSIPVAIPPSDLALSADDFAPATASASLRRERPVASAPAAASAAASTNVSTAALSLSEAPPARGAASSRRPSQTPVPPPRNAYAMPQRMDSLSDAAILPMTPPPPPPRAAPAGATGPASRASLLIVAGADANADSDADDDAAVAPPTEAQLAHLAHLGVHVLSHDASWELQVADGSPPLRRPRSQRSPRGAATALGMPALLHWSMLSMKSLPQLAPAYTTGIRLTHVHLDANFLTALPSDFFRILRHLVLLDLSENGLLHLPSDGLASCVHLQYLLLRDNQLITLPKELSGCTALRVLDVSRNAIATLAPHLFAPLRALQTLNVAQNQLTALPPSLGLLDPADGAALRMLILDGNRWPAPFAKMFVEPLSYVNRANSSASLVTPAAGGGALVSGAPVGKSLEARLAAAQTHLGLSGAGAASSASAVGLGGGGSRGSLVSARGIGGSVDRALTDLAARTWPSGPEARGTPPPPAATVAAAAVVPLRRLLAWLRDAYDLDVRVQAFGALTDPVARSADALSPARPDAQSPAAASPSDETVNPASQRKRRQVLLELLSTEETYVQQLSALRDLYVKPLVLEPSATPTFGTINQAAAADVLPVAEARAIFANLEAIFACHAHWILPELRQAVQAAVPRHTEAGAWADAVPPEADARLGPLFVAAAERFAMYAVYLNNYDAALTYLNMMDAFADGSSGGGGSGAGGGGSVSSAREAARDGGKRAGGLTAATLATLPVAAPDGVFVTASMADGRRLTRLPLPQRKRYAKKLKAFMAAAKAQPQHTQISLPAFLILPVQRLLRYRLLLDQIMKYTPTDHPDHAQLARAIAALGARIVACNELKRQSEVAARVQEITSHIQLRPASVGKELLLPASDPATATASCDGSGAGQPPRRFVRCVPLRVVKLVEWETRAPHADPCLAVGAASLDSAQPRFRRVQINAVVETWLGKKFPSGSDRDKASEAADDGAAGVPGTAAHTLAGLGLHGASGRDLVLMVFTDCLALCRALTPAAAAARLPRAATHTAVTARPTSSHSHASHAERETASASASTTASAATLPMPPGGLAAASASTASLGVAPATVADAVGLAALMQQLGIADVPVEGPPPDATYELIKALRPAQRILLLPLTASLDPAKAPAAGDTVLRVTDGETVVYARGKAADLALCAAALYGPDRMHAVTAGG</sequence>
<proteinExistence type="predicted"/>
<dbReference type="PROSITE" id="PS50010">
    <property type="entry name" value="DH_2"/>
    <property type="match status" value="1"/>
</dbReference>
<dbReference type="GO" id="GO:0035556">
    <property type="term" value="P:intracellular signal transduction"/>
    <property type="evidence" value="ECO:0007669"/>
    <property type="project" value="InterPro"/>
</dbReference>
<dbReference type="SUPFAM" id="SSF52058">
    <property type="entry name" value="L domain-like"/>
    <property type="match status" value="1"/>
</dbReference>
<dbReference type="SMART" id="SM00325">
    <property type="entry name" value="RhoGEF"/>
    <property type="match status" value="1"/>
</dbReference>
<dbReference type="PROSITE" id="PS00741">
    <property type="entry name" value="DH_1"/>
    <property type="match status" value="1"/>
</dbReference>
<keyword evidence="4" id="KW-0812">Transmembrane</keyword>
<keyword evidence="7" id="KW-1185">Reference proteome</keyword>
<dbReference type="GO" id="GO:0005085">
    <property type="term" value="F:guanyl-nucleotide exchange factor activity"/>
    <property type="evidence" value="ECO:0007669"/>
    <property type="project" value="InterPro"/>
</dbReference>
<dbReference type="InterPro" id="IPR032675">
    <property type="entry name" value="LRR_dom_sf"/>
</dbReference>
<dbReference type="Proteomes" id="UP000274922">
    <property type="component" value="Unassembled WGS sequence"/>
</dbReference>
<dbReference type="Gene3D" id="1.20.900.10">
    <property type="entry name" value="Dbl homology (DH) domain"/>
    <property type="match status" value="1"/>
</dbReference>
<organism evidence="6 7">
    <name type="scientific">Caulochytrium protostelioides</name>
    <dbReference type="NCBI Taxonomy" id="1555241"/>
    <lineage>
        <taxon>Eukaryota</taxon>
        <taxon>Fungi</taxon>
        <taxon>Fungi incertae sedis</taxon>
        <taxon>Chytridiomycota</taxon>
        <taxon>Chytridiomycota incertae sedis</taxon>
        <taxon>Chytridiomycetes</taxon>
        <taxon>Caulochytriales</taxon>
        <taxon>Caulochytriaceae</taxon>
        <taxon>Caulochytrium</taxon>
    </lineage>
</organism>
<protein>
    <recommendedName>
        <fullName evidence="5">DH domain-containing protein</fullName>
    </recommendedName>
</protein>
<feature type="region of interest" description="Disordered" evidence="3">
    <location>
        <begin position="1625"/>
        <end position="1657"/>
    </location>
</feature>
<dbReference type="InterPro" id="IPR051092">
    <property type="entry name" value="FYVE_RhoGEF_PH"/>
</dbReference>
<feature type="compositionally biased region" description="Low complexity" evidence="3">
    <location>
        <begin position="1127"/>
        <end position="1142"/>
    </location>
</feature>
<feature type="compositionally biased region" description="Polar residues" evidence="3">
    <location>
        <begin position="346"/>
        <end position="357"/>
    </location>
</feature>
<feature type="domain" description="DH" evidence="5">
    <location>
        <begin position="1153"/>
        <end position="1443"/>
    </location>
</feature>
<keyword evidence="4" id="KW-1133">Transmembrane helix</keyword>
<feature type="compositionally biased region" description="Low complexity" evidence="3">
    <location>
        <begin position="1625"/>
        <end position="1636"/>
    </location>
</feature>
<feature type="compositionally biased region" description="Low complexity" evidence="3">
    <location>
        <begin position="386"/>
        <end position="415"/>
    </location>
</feature>
<accession>A0A4P9X5Q6</accession>
<feature type="transmembrane region" description="Helical" evidence="4">
    <location>
        <begin position="187"/>
        <end position="213"/>
    </location>
</feature>
<evidence type="ECO:0000256" key="2">
    <source>
        <dbReference type="ARBA" id="ARBA00022737"/>
    </source>
</evidence>
<dbReference type="Gene3D" id="3.80.10.10">
    <property type="entry name" value="Ribonuclease Inhibitor"/>
    <property type="match status" value="1"/>
</dbReference>
<dbReference type="InterPro" id="IPR000219">
    <property type="entry name" value="DH_dom"/>
</dbReference>
<feature type="region of interest" description="Disordered" evidence="3">
    <location>
        <begin position="662"/>
        <end position="725"/>
    </location>
</feature>
<feature type="compositionally biased region" description="Low complexity" evidence="3">
    <location>
        <begin position="448"/>
        <end position="502"/>
    </location>
</feature>
<feature type="region of interest" description="Disordered" evidence="3">
    <location>
        <begin position="264"/>
        <end position="584"/>
    </location>
</feature>
<feature type="compositionally biased region" description="Pro residues" evidence="3">
    <location>
        <begin position="708"/>
        <end position="717"/>
    </location>
</feature>
<evidence type="ECO:0000256" key="1">
    <source>
        <dbReference type="ARBA" id="ARBA00022614"/>
    </source>
</evidence>
<dbReference type="OrthoDB" id="660555at2759"/>
<dbReference type="Pfam" id="PF13855">
    <property type="entry name" value="LRR_8"/>
    <property type="match status" value="2"/>
</dbReference>
<dbReference type="InterPro" id="IPR035899">
    <property type="entry name" value="DBL_dom_sf"/>
</dbReference>
<keyword evidence="1" id="KW-0433">Leucine-rich repeat</keyword>
<dbReference type="InterPro" id="IPR001611">
    <property type="entry name" value="Leu-rich_rpt"/>
</dbReference>
<name>A0A4P9X5Q6_9FUNG</name>
<dbReference type="SMART" id="SM00369">
    <property type="entry name" value="LRR_TYP"/>
    <property type="match status" value="5"/>
</dbReference>
<feature type="compositionally biased region" description="Low complexity" evidence="3">
    <location>
        <begin position="308"/>
        <end position="340"/>
    </location>
</feature>
<dbReference type="GO" id="GO:0005737">
    <property type="term" value="C:cytoplasm"/>
    <property type="evidence" value="ECO:0007669"/>
    <property type="project" value="TreeGrafter"/>
</dbReference>
<evidence type="ECO:0000313" key="7">
    <source>
        <dbReference type="Proteomes" id="UP000274922"/>
    </source>
</evidence>
<dbReference type="STRING" id="1555241.A0A4P9X5Q6"/>
<feature type="compositionally biased region" description="Low complexity" evidence="3">
    <location>
        <begin position="276"/>
        <end position="292"/>
    </location>
</feature>
<dbReference type="InterPro" id="IPR001331">
    <property type="entry name" value="GDS_CDC24_CS"/>
</dbReference>
<dbReference type="SUPFAM" id="SSF48065">
    <property type="entry name" value="DBL homology domain (DH-domain)"/>
    <property type="match status" value="1"/>
</dbReference>
<reference evidence="7" key="1">
    <citation type="journal article" date="2018" name="Nat. Microbiol.">
        <title>Leveraging single-cell genomics to expand the fungal tree of life.</title>
        <authorList>
            <person name="Ahrendt S.R."/>
            <person name="Quandt C.A."/>
            <person name="Ciobanu D."/>
            <person name="Clum A."/>
            <person name="Salamov A."/>
            <person name="Andreopoulos B."/>
            <person name="Cheng J.F."/>
            <person name="Woyke T."/>
            <person name="Pelin A."/>
            <person name="Henrissat B."/>
            <person name="Reynolds N.K."/>
            <person name="Benny G.L."/>
            <person name="Smith M.E."/>
            <person name="James T.Y."/>
            <person name="Grigoriev I.V."/>
        </authorList>
    </citation>
    <scope>NUCLEOTIDE SEQUENCE [LARGE SCALE GENOMIC DNA]</scope>
    <source>
        <strain evidence="7">ATCC 52028</strain>
    </source>
</reference>